<evidence type="ECO:0000256" key="4">
    <source>
        <dbReference type="ARBA" id="ARBA00022837"/>
    </source>
</evidence>
<keyword evidence="4" id="KW-0106">Calcium</keyword>
<dbReference type="PANTHER" id="PTHR42693">
    <property type="entry name" value="ARYLSULFATASE FAMILY MEMBER"/>
    <property type="match status" value="1"/>
</dbReference>
<evidence type="ECO:0000256" key="3">
    <source>
        <dbReference type="ARBA" id="ARBA00022801"/>
    </source>
</evidence>
<evidence type="ECO:0000256" key="1">
    <source>
        <dbReference type="ARBA" id="ARBA00008779"/>
    </source>
</evidence>
<dbReference type="RefSeq" id="WP_138194537.1">
    <property type="nucleotide sequence ID" value="NZ_VCIW01000007.1"/>
</dbReference>
<proteinExistence type="inferred from homology"/>
<reference evidence="6 7" key="1">
    <citation type="submission" date="2019-05" db="EMBL/GenBank/DDBJ databases">
        <authorList>
            <person name="Narsing Rao M.P."/>
            <person name="Li W.J."/>
        </authorList>
    </citation>
    <scope>NUCLEOTIDE SEQUENCE [LARGE SCALE GENOMIC DNA]</scope>
    <source>
        <strain evidence="6 7">SYSU_K30003</strain>
    </source>
</reference>
<keyword evidence="7" id="KW-1185">Reference proteome</keyword>
<protein>
    <submittedName>
        <fullName evidence="6">Sulfatase</fullName>
    </submittedName>
</protein>
<evidence type="ECO:0000313" key="6">
    <source>
        <dbReference type="EMBL" id="TLS51830.1"/>
    </source>
</evidence>
<gene>
    <name evidence="6" type="ORF">FE782_13045</name>
</gene>
<dbReference type="Proteomes" id="UP000309676">
    <property type="component" value="Unassembled WGS sequence"/>
</dbReference>
<name>A0A5R9GCL9_9BACL</name>
<dbReference type="InterPro" id="IPR000917">
    <property type="entry name" value="Sulfatase_N"/>
</dbReference>
<organism evidence="6 7">
    <name type="scientific">Paenibacillus antri</name>
    <dbReference type="NCBI Taxonomy" id="2582848"/>
    <lineage>
        <taxon>Bacteria</taxon>
        <taxon>Bacillati</taxon>
        <taxon>Bacillota</taxon>
        <taxon>Bacilli</taxon>
        <taxon>Bacillales</taxon>
        <taxon>Paenibacillaceae</taxon>
        <taxon>Paenibacillus</taxon>
    </lineage>
</organism>
<dbReference type="PROSITE" id="PS00523">
    <property type="entry name" value="SULFATASE_1"/>
    <property type="match status" value="1"/>
</dbReference>
<dbReference type="Gene3D" id="3.30.1120.10">
    <property type="match status" value="1"/>
</dbReference>
<dbReference type="InterPro" id="IPR050738">
    <property type="entry name" value="Sulfatase"/>
</dbReference>
<dbReference type="Pfam" id="PF00884">
    <property type="entry name" value="Sulfatase"/>
    <property type="match status" value="1"/>
</dbReference>
<comment type="caution">
    <text evidence="6">The sequence shown here is derived from an EMBL/GenBank/DDBJ whole genome shotgun (WGS) entry which is preliminary data.</text>
</comment>
<dbReference type="GO" id="GO:0004065">
    <property type="term" value="F:arylsulfatase activity"/>
    <property type="evidence" value="ECO:0007669"/>
    <property type="project" value="TreeGrafter"/>
</dbReference>
<feature type="domain" description="Sulfatase N-terminal" evidence="5">
    <location>
        <begin position="17"/>
        <end position="344"/>
    </location>
</feature>
<dbReference type="SUPFAM" id="SSF53649">
    <property type="entry name" value="Alkaline phosphatase-like"/>
    <property type="match status" value="1"/>
</dbReference>
<evidence type="ECO:0000259" key="5">
    <source>
        <dbReference type="Pfam" id="PF00884"/>
    </source>
</evidence>
<dbReference type="InterPro" id="IPR017850">
    <property type="entry name" value="Alkaline_phosphatase_core_sf"/>
</dbReference>
<accession>A0A5R9GCL9</accession>
<dbReference type="Gene3D" id="3.40.720.10">
    <property type="entry name" value="Alkaline Phosphatase, subunit A"/>
    <property type="match status" value="1"/>
</dbReference>
<comment type="similarity">
    <text evidence="1">Belongs to the sulfatase family.</text>
</comment>
<keyword evidence="3" id="KW-0378">Hydrolase</keyword>
<sequence length="458" mass="51127">MVENAAERLSAPTGRRPNVIVFMTDDQGYGDLSCMGSTEVRTPHIDRLAASGARFTDWYAASAVCSPSRAALLTGRYPGNAGVRSILAGRRQTSGLLPSVPTLSSELKALGYRTAMFGKWHLGVREDCRPERHGFDEAFGFMAGCIDYYSHIFYWGSPGNPLHDLWHNGKEVYEDGEYFTDLVTRRAVEHIRSIVRDDREQPFFLYVAYNAPHYPMHAPRKYTDRFAHLPWDRQIMAAMLSAVDDGVGDIVAELERQGIRDDTCIFYQSDNGPSRESRNWLDGKEDPYYGGSAGQLKGHKFSLYEGGIRVPGIWSWPAVIPAGQTISSPCCAVDVLPTIVGAAGGTAEHLERDGIDLLPLLSRGETLPERDLYWELGGQTAVRRGDWKLVLHGQLEEGAPSADDVHLANVANDPGERSNERDRHPELAAELQAAAERWRAGIETRWEREWAENARMHR</sequence>
<dbReference type="GO" id="GO:0046872">
    <property type="term" value="F:metal ion binding"/>
    <property type="evidence" value="ECO:0007669"/>
    <property type="project" value="UniProtKB-KW"/>
</dbReference>
<dbReference type="AlphaFoldDB" id="A0A5R9GCL9"/>
<dbReference type="PANTHER" id="PTHR42693:SF53">
    <property type="entry name" value="ENDO-4-O-SULFATASE"/>
    <property type="match status" value="1"/>
</dbReference>
<dbReference type="InterPro" id="IPR024607">
    <property type="entry name" value="Sulfatase_CS"/>
</dbReference>
<dbReference type="OrthoDB" id="9762324at2"/>
<evidence type="ECO:0000313" key="7">
    <source>
        <dbReference type="Proteomes" id="UP000309676"/>
    </source>
</evidence>
<evidence type="ECO:0000256" key="2">
    <source>
        <dbReference type="ARBA" id="ARBA00022723"/>
    </source>
</evidence>
<keyword evidence="2" id="KW-0479">Metal-binding</keyword>
<dbReference type="EMBL" id="VCIW01000007">
    <property type="protein sequence ID" value="TLS51830.1"/>
    <property type="molecule type" value="Genomic_DNA"/>
</dbReference>